<evidence type="ECO:0000256" key="10">
    <source>
        <dbReference type="ARBA" id="ARBA00022960"/>
    </source>
</evidence>
<dbReference type="Proteomes" id="UP000006889">
    <property type="component" value="Chromosome"/>
</dbReference>
<evidence type="ECO:0000313" key="19">
    <source>
        <dbReference type="Proteomes" id="UP000006889"/>
    </source>
</evidence>
<name>E4Q2R3_CALOW</name>
<evidence type="ECO:0000256" key="8">
    <source>
        <dbReference type="ARBA" id="ARBA00022827"/>
    </source>
</evidence>
<sequence>MIKMEFELYLKNLNIEFLKDHPLKDFTTFKIGGKARYIVFPRNTKQLVEVLTLAKDEAINYIVVGNCSNVLISDKGFNGAIITTVKIDSFKIDGNLIEADCGAMLSQVARKACEKGLKGLEFAVGIPGTVGGAVYMNAGAYDGEIKDVFEWAEVLDKNLNILKLSKSEMKFSYRHSRLKEEKMVLLRAVFSLEFASKEDISPLQKAIEFSKRRREKQPLSYPSAGSVFKRPPNNFAGKLIEDASLKGYRIGGACISEKHAGFIVNVEDAKAEDVRKLIYLAQKTVYEKFGILLEPEIQFIGEFETPLFMPENVQNRR</sequence>
<evidence type="ECO:0000256" key="4">
    <source>
        <dbReference type="ARBA" id="ARBA00004752"/>
    </source>
</evidence>
<dbReference type="HAMAP" id="MF_00037">
    <property type="entry name" value="MurB"/>
    <property type="match status" value="1"/>
</dbReference>
<comment type="pathway">
    <text evidence="4 16">Cell wall biogenesis; peptidoglycan biosynthesis.</text>
</comment>
<evidence type="ECO:0000256" key="2">
    <source>
        <dbReference type="ARBA" id="ARBA00003921"/>
    </source>
</evidence>
<evidence type="ECO:0000259" key="17">
    <source>
        <dbReference type="PROSITE" id="PS51387"/>
    </source>
</evidence>
<organism evidence="18 19">
    <name type="scientific">Caldicellulosiruptor owensensis (strain ATCC 700167 / DSM 13100 / OL)</name>
    <dbReference type="NCBI Taxonomy" id="632518"/>
    <lineage>
        <taxon>Bacteria</taxon>
        <taxon>Bacillati</taxon>
        <taxon>Bacillota</taxon>
        <taxon>Bacillota incertae sedis</taxon>
        <taxon>Caldicellulosiruptorales</taxon>
        <taxon>Caldicellulosiruptoraceae</taxon>
        <taxon>Caldicellulosiruptor</taxon>
    </lineage>
</organism>
<comment type="catalytic activity">
    <reaction evidence="15 16">
        <text>UDP-N-acetyl-alpha-D-muramate + NADP(+) = UDP-N-acetyl-3-O-(1-carboxyvinyl)-alpha-D-glucosamine + NADPH + H(+)</text>
        <dbReference type="Rhea" id="RHEA:12248"/>
        <dbReference type="ChEBI" id="CHEBI:15378"/>
        <dbReference type="ChEBI" id="CHEBI:57783"/>
        <dbReference type="ChEBI" id="CHEBI:58349"/>
        <dbReference type="ChEBI" id="CHEBI:68483"/>
        <dbReference type="ChEBI" id="CHEBI:70757"/>
        <dbReference type="EC" id="1.3.1.98"/>
    </reaction>
</comment>
<keyword evidence="6 16" id="KW-0132">Cell division</keyword>
<comment type="similarity">
    <text evidence="16">Belongs to the MurB family.</text>
</comment>
<proteinExistence type="inferred from homology"/>
<evidence type="ECO:0000256" key="12">
    <source>
        <dbReference type="ARBA" id="ARBA00023002"/>
    </source>
</evidence>
<evidence type="ECO:0000256" key="5">
    <source>
        <dbReference type="ARBA" id="ARBA00022490"/>
    </source>
</evidence>
<keyword evidence="14 16" id="KW-0961">Cell wall biogenesis/degradation</keyword>
<gene>
    <name evidence="16 18" type="primary">murB</name>
    <name evidence="18" type="ordered locus">Calow_0211</name>
</gene>
<reference key="1">
    <citation type="submission" date="2010-09" db="EMBL/GenBank/DDBJ databases">
        <title>Complete sequence of Caldicellulosiruptor owensensis OL.</title>
        <authorList>
            <consortium name="US DOE Joint Genome Institute"/>
            <person name="Lucas S."/>
            <person name="Copeland A."/>
            <person name="Lapidus A."/>
            <person name="Cheng J.-F."/>
            <person name="Bruce D."/>
            <person name="Goodwin L."/>
            <person name="Pitluck S."/>
            <person name="Davenport K."/>
            <person name="Detter J.C."/>
            <person name="Han C."/>
            <person name="Tapia R."/>
            <person name="Land M."/>
            <person name="Hauser L."/>
            <person name="Chang Y.-J."/>
            <person name="Jeffries C."/>
            <person name="Kyrpides N."/>
            <person name="Ivanova N."/>
            <person name="Mikhailova N."/>
            <person name="Blumer-Schuette S.E."/>
            <person name="Kelly R.M."/>
            <person name="Woyke T."/>
        </authorList>
    </citation>
    <scope>NUCLEOTIDE SEQUENCE</scope>
    <source>
        <strain>OL</strain>
    </source>
</reference>
<dbReference type="Gene3D" id="3.30.43.10">
    <property type="entry name" value="Uridine Diphospho-n-acetylenolpyruvylglucosamine Reductase, domain 2"/>
    <property type="match status" value="1"/>
</dbReference>
<dbReference type="PROSITE" id="PS51387">
    <property type="entry name" value="FAD_PCMH"/>
    <property type="match status" value="1"/>
</dbReference>
<dbReference type="GO" id="GO:0051301">
    <property type="term" value="P:cell division"/>
    <property type="evidence" value="ECO:0007669"/>
    <property type="project" value="UniProtKB-KW"/>
</dbReference>
<dbReference type="Gene3D" id="3.90.78.10">
    <property type="entry name" value="UDP-N-acetylenolpyruvoylglucosamine reductase, C-terminal domain"/>
    <property type="match status" value="1"/>
</dbReference>
<dbReference type="eggNOG" id="COG0812">
    <property type="taxonomic scope" value="Bacteria"/>
</dbReference>
<reference evidence="18 19" key="2">
    <citation type="journal article" date="2011" name="J. Bacteriol.">
        <title>Complete genome sequences for the anaerobic, extremely thermophilic plant biomass-degrading bacteria Caldicellulosiruptor hydrothermalis, Caldicellulosiruptor kristjanssonii, Caldicellulosiruptor kronotskyensis, Caldicellulosiruptor owensenis, and Caldicellulosiruptor lactoaceticus.</title>
        <authorList>
            <person name="Blumer-Schuette S.E."/>
            <person name="Ozdemir I."/>
            <person name="Mistry D."/>
            <person name="Lucas S."/>
            <person name="Lapidus A."/>
            <person name="Cheng J.F."/>
            <person name="Goodwin L.A."/>
            <person name="Pitluck S."/>
            <person name="Land M.L."/>
            <person name="Hauser L.J."/>
            <person name="Woyke T."/>
            <person name="Mikhailova N."/>
            <person name="Pati A."/>
            <person name="Kyrpides N.C."/>
            <person name="Ivanova N."/>
            <person name="Detter J.C."/>
            <person name="Walston-Davenport K."/>
            <person name="Han S."/>
            <person name="Adams M.W."/>
            <person name="Kelly R.M."/>
        </authorList>
    </citation>
    <scope>NUCLEOTIDE SEQUENCE [LARGE SCALE GENOMIC DNA]</scope>
    <source>
        <strain evidence="19">ATCC 700167 / DSM 13100 / OL</strain>
    </source>
</reference>
<dbReference type="InterPro" id="IPR003170">
    <property type="entry name" value="MurB"/>
</dbReference>
<evidence type="ECO:0000313" key="18">
    <source>
        <dbReference type="EMBL" id="ADQ03817.1"/>
    </source>
</evidence>
<dbReference type="Gene3D" id="3.30.465.10">
    <property type="match status" value="1"/>
</dbReference>
<keyword evidence="8 16" id="KW-0274">FAD</keyword>
<keyword evidence="19" id="KW-1185">Reference proteome</keyword>
<keyword evidence="10 16" id="KW-0133">Cell shape</keyword>
<keyword evidence="12 16" id="KW-0560">Oxidoreductase</keyword>
<keyword evidence="7 16" id="KW-0285">Flavoprotein</keyword>
<dbReference type="NCBIfam" id="TIGR00179">
    <property type="entry name" value="murB"/>
    <property type="match status" value="1"/>
</dbReference>
<evidence type="ECO:0000256" key="14">
    <source>
        <dbReference type="ARBA" id="ARBA00023316"/>
    </source>
</evidence>
<feature type="domain" description="FAD-binding PCMH-type" evidence="17">
    <location>
        <begin position="30"/>
        <end position="195"/>
    </location>
</feature>
<dbReference type="UniPathway" id="UPA00219"/>
<dbReference type="Pfam" id="PF02873">
    <property type="entry name" value="MurB_C"/>
    <property type="match status" value="1"/>
</dbReference>
<keyword evidence="13 16" id="KW-0131">Cell cycle</keyword>
<protein>
    <recommendedName>
        <fullName evidence="16">UDP-N-acetylenolpyruvoylglucosamine reductase</fullName>
        <ecNumber evidence="16">1.3.1.98</ecNumber>
    </recommendedName>
    <alternativeName>
        <fullName evidence="16">UDP-N-acetylmuramate dehydrogenase</fullName>
    </alternativeName>
</protein>
<dbReference type="InterPro" id="IPR016169">
    <property type="entry name" value="FAD-bd_PCMH_sub2"/>
</dbReference>
<dbReference type="HOGENOM" id="CLU_035304_1_1_9"/>
<dbReference type="GO" id="GO:0008360">
    <property type="term" value="P:regulation of cell shape"/>
    <property type="evidence" value="ECO:0007669"/>
    <property type="project" value="UniProtKB-KW"/>
</dbReference>
<comment type="function">
    <text evidence="2 16">Cell wall formation.</text>
</comment>
<dbReference type="GO" id="GO:0071555">
    <property type="term" value="P:cell wall organization"/>
    <property type="evidence" value="ECO:0007669"/>
    <property type="project" value="UniProtKB-KW"/>
</dbReference>
<evidence type="ECO:0000256" key="1">
    <source>
        <dbReference type="ARBA" id="ARBA00001974"/>
    </source>
</evidence>
<dbReference type="EC" id="1.3.1.98" evidence="16"/>
<evidence type="ECO:0000256" key="7">
    <source>
        <dbReference type="ARBA" id="ARBA00022630"/>
    </source>
</evidence>
<keyword evidence="11 16" id="KW-0573">Peptidoglycan synthesis</keyword>
<dbReference type="AlphaFoldDB" id="E4Q2R3"/>
<comment type="subcellular location">
    <subcellularLocation>
        <location evidence="3 16">Cytoplasm</location>
    </subcellularLocation>
</comment>
<dbReference type="InterPro" id="IPR036635">
    <property type="entry name" value="MurB_C_sf"/>
</dbReference>
<accession>E4Q2R3</accession>
<feature type="active site" description="Proton donor" evidence="16">
    <location>
        <position position="226"/>
    </location>
</feature>
<evidence type="ECO:0000256" key="6">
    <source>
        <dbReference type="ARBA" id="ARBA00022618"/>
    </source>
</evidence>
<evidence type="ECO:0000256" key="11">
    <source>
        <dbReference type="ARBA" id="ARBA00022984"/>
    </source>
</evidence>
<evidence type="ECO:0000256" key="3">
    <source>
        <dbReference type="ARBA" id="ARBA00004496"/>
    </source>
</evidence>
<dbReference type="GO" id="GO:0071949">
    <property type="term" value="F:FAD binding"/>
    <property type="evidence" value="ECO:0007669"/>
    <property type="project" value="InterPro"/>
</dbReference>
<evidence type="ECO:0000256" key="9">
    <source>
        <dbReference type="ARBA" id="ARBA00022857"/>
    </source>
</evidence>
<evidence type="ECO:0000256" key="13">
    <source>
        <dbReference type="ARBA" id="ARBA00023306"/>
    </source>
</evidence>
<dbReference type="GO" id="GO:0005829">
    <property type="term" value="C:cytosol"/>
    <property type="evidence" value="ECO:0007669"/>
    <property type="project" value="TreeGrafter"/>
</dbReference>
<dbReference type="GO" id="GO:0008762">
    <property type="term" value="F:UDP-N-acetylmuramate dehydrogenase activity"/>
    <property type="evidence" value="ECO:0007669"/>
    <property type="project" value="UniProtKB-UniRule"/>
</dbReference>
<dbReference type="SUPFAM" id="SSF56176">
    <property type="entry name" value="FAD-binding/transporter-associated domain-like"/>
    <property type="match status" value="1"/>
</dbReference>
<dbReference type="Pfam" id="PF01565">
    <property type="entry name" value="FAD_binding_4"/>
    <property type="match status" value="1"/>
</dbReference>
<dbReference type="PANTHER" id="PTHR21071">
    <property type="entry name" value="UDP-N-ACETYLENOLPYRUVOYLGLUCOSAMINE REDUCTASE"/>
    <property type="match status" value="1"/>
</dbReference>
<dbReference type="InterPro" id="IPR016166">
    <property type="entry name" value="FAD-bd_PCMH"/>
</dbReference>
<dbReference type="PANTHER" id="PTHR21071:SF4">
    <property type="entry name" value="UDP-N-ACETYLENOLPYRUVOYLGLUCOSAMINE REDUCTASE"/>
    <property type="match status" value="1"/>
</dbReference>
<dbReference type="KEGG" id="cow:Calow_0211"/>
<evidence type="ECO:0000256" key="15">
    <source>
        <dbReference type="ARBA" id="ARBA00048914"/>
    </source>
</evidence>
<dbReference type="InterPro" id="IPR016167">
    <property type="entry name" value="FAD-bd_PCMH_sub1"/>
</dbReference>
<keyword evidence="9 16" id="KW-0521">NADP</keyword>
<comment type="cofactor">
    <cofactor evidence="1 16">
        <name>FAD</name>
        <dbReference type="ChEBI" id="CHEBI:57692"/>
    </cofactor>
</comment>
<dbReference type="InterPro" id="IPR036318">
    <property type="entry name" value="FAD-bd_PCMH-like_sf"/>
</dbReference>
<dbReference type="InterPro" id="IPR011601">
    <property type="entry name" value="MurB_C"/>
</dbReference>
<dbReference type="GO" id="GO:0009252">
    <property type="term" value="P:peptidoglycan biosynthetic process"/>
    <property type="evidence" value="ECO:0007669"/>
    <property type="project" value="UniProtKB-UniRule"/>
</dbReference>
<dbReference type="EMBL" id="CP002216">
    <property type="protein sequence ID" value="ADQ03817.1"/>
    <property type="molecule type" value="Genomic_DNA"/>
</dbReference>
<dbReference type="NCBIfam" id="NF010480">
    <property type="entry name" value="PRK13905.1"/>
    <property type="match status" value="1"/>
</dbReference>
<dbReference type="STRING" id="632518.Calow_0211"/>
<feature type="active site" evidence="16">
    <location>
        <position position="296"/>
    </location>
</feature>
<dbReference type="SUPFAM" id="SSF56194">
    <property type="entry name" value="Uridine diphospho-N-Acetylenolpyruvylglucosamine reductase, MurB, C-terminal domain"/>
    <property type="match status" value="1"/>
</dbReference>
<keyword evidence="5 16" id="KW-0963">Cytoplasm</keyword>
<evidence type="ECO:0000256" key="16">
    <source>
        <dbReference type="HAMAP-Rule" id="MF_00037"/>
    </source>
</evidence>
<dbReference type="InterPro" id="IPR006094">
    <property type="entry name" value="Oxid_FAD_bind_N"/>
</dbReference>
<feature type="active site" evidence="16">
    <location>
        <position position="174"/>
    </location>
</feature>